<dbReference type="PROSITE" id="PS50158">
    <property type="entry name" value="ZF_CCHC"/>
    <property type="match status" value="1"/>
</dbReference>
<keyword evidence="3" id="KW-0548">Nucleotidyltransferase</keyword>
<feature type="compositionally biased region" description="Acidic residues" evidence="9">
    <location>
        <begin position="43"/>
        <end position="59"/>
    </location>
</feature>
<keyword evidence="8" id="KW-0862">Zinc</keyword>
<evidence type="ECO:0000256" key="9">
    <source>
        <dbReference type="SAM" id="MobiDB-lite"/>
    </source>
</evidence>
<feature type="domain" description="CCHC-type" evidence="10">
    <location>
        <begin position="291"/>
        <end position="307"/>
    </location>
</feature>
<dbReference type="PANTHER" id="PTHR35046">
    <property type="entry name" value="ZINC KNUCKLE (CCHC-TYPE) FAMILY PROTEIN"/>
    <property type="match status" value="1"/>
</dbReference>
<evidence type="ECO:0000256" key="8">
    <source>
        <dbReference type="PROSITE-ProRule" id="PRU00047"/>
    </source>
</evidence>
<dbReference type="CDD" id="cd09274">
    <property type="entry name" value="RNase_HI_RT_Ty3"/>
    <property type="match status" value="1"/>
</dbReference>
<name>A0A2N9GX35_FAGSY</name>
<sequence length="1161" mass="134511">MDVMFNEIRDRMDRQDAVIATWREGRPQGGPYVRRQARRAPVDDSDGDHEDEFEGEEDQASLNGRFVPRGERRGRGFRTGLRWRDGIDGNLGNIKMKIPSFQGKNDPEAYLEWEKKVELIFECHNYSEEKKVKLAVIEFTDYAIIWWDQLVMNRRRNHERAIETWEEMRAIMRRRRWRSPLIRANVEEDREATMARFLNGLNRDIANVVELQHYVELEDMVHMAIKVERQLKRKGTRSFQNPGSSTSWKSNWRKDEGAVLKSKTEPPKRREEVPSVNKGKTESQTRNRDIKCFRCLGVGHIASQCPNKRTMIARVDGEVETESESDADQMPMLEDTCDDDVEYPVEGESLVARHALSAQVKEDDMDNKGRTSFILDATSTTRPWQFDRKATHDGFKNRYSFVKDSRTVTLVPLTPRQVYEDQEYEDVFPNDVPSGLPPIRGIEHQIDFVPGATIPNRPAYRSNPEETKELQRQVEELLAKGHVRESMSPCAVPVLLVPKKDGTWRMCVDCRAINNITVKYRHPIPRLDDMLDELHGSCIFTKIDLKSGYHQIRMKEGDEWKTAFKTKYGLYEWLVMPFGLTNAPSTFMSAKGIAVDEEKVKAIKEWPTPKSITEEKRPIAYFSEKLNGAALNYPTYDKELYALVRALETWQHYLWPKEFVIHTDHESLKHLKGQGKLNRRHAQWMEFIETFPYVIKYKQGKENIVADALSRSVFAAYEKVAFGKFYRLDGYLFRENRLCVPNSSMRELLVREAHGGGLMGHFGVRKTLDVLHEHFFWPKMKRDVERVCSRCVTCRQAKSRVLPHGLYTPLPVPSAPWVDISMDFVLGLPRSRKGRDSIFVVVDRFSKMAHFISCHKTDDATHIADLFFREIVRLHGVPRSIMSDRDVKFLSYFWKVLCGKLGTKLLFSTTCHPQTDGQTEVVNRTLSTLLRTIIQKNLKNWEDCLPFIEFAYNRSVHSTTDFSPFEIVYGFNLLTPLDLLPLLVNERTSLDGQKKAEMVKKLHESVRQHIEKKNEQYANKANKGRRQVIFEPGDWVWVHMRKERFPARRRSKLHPRGDGPFQVLERINDNAYKLDLPGDDSRSNPFEERGNDENQQAPLKDPLHVPVGPITRARSKKIKEALNGLIQDIWVDSTTGHPKFGPKEDEGVINLIQATDGANHA</sequence>
<evidence type="ECO:0000256" key="1">
    <source>
        <dbReference type="ARBA" id="ARBA00022670"/>
    </source>
</evidence>
<evidence type="ECO:0000313" key="12">
    <source>
        <dbReference type="EMBL" id="SPD06907.1"/>
    </source>
</evidence>
<dbReference type="InterPro" id="IPR043502">
    <property type="entry name" value="DNA/RNA_pol_sf"/>
</dbReference>
<feature type="region of interest" description="Disordered" evidence="9">
    <location>
        <begin position="232"/>
        <end position="284"/>
    </location>
</feature>
<keyword evidence="2" id="KW-0808">Transferase</keyword>
<dbReference type="Pfam" id="PF17917">
    <property type="entry name" value="RT_RNaseH"/>
    <property type="match status" value="1"/>
</dbReference>
<evidence type="ECO:0000256" key="6">
    <source>
        <dbReference type="ARBA" id="ARBA00022801"/>
    </source>
</evidence>
<evidence type="ECO:0008006" key="13">
    <source>
        <dbReference type="Google" id="ProtNLM"/>
    </source>
</evidence>
<feature type="compositionally biased region" description="Basic and acidic residues" evidence="9">
    <location>
        <begin position="252"/>
        <end position="284"/>
    </location>
</feature>
<evidence type="ECO:0000256" key="2">
    <source>
        <dbReference type="ARBA" id="ARBA00022679"/>
    </source>
</evidence>
<keyword evidence="8" id="KW-0863">Zinc-finger</keyword>
<dbReference type="Pfam" id="PF17921">
    <property type="entry name" value="Integrase_H2C2"/>
    <property type="match status" value="1"/>
</dbReference>
<dbReference type="AlphaFoldDB" id="A0A2N9GX35"/>
<dbReference type="FunFam" id="3.30.420.10:FF:000032">
    <property type="entry name" value="Retrovirus-related Pol polyprotein from transposon 297-like Protein"/>
    <property type="match status" value="1"/>
</dbReference>
<dbReference type="GO" id="GO:0003676">
    <property type="term" value="F:nucleic acid binding"/>
    <property type="evidence" value="ECO:0007669"/>
    <property type="project" value="InterPro"/>
</dbReference>
<dbReference type="GO" id="GO:0006508">
    <property type="term" value="P:proteolysis"/>
    <property type="evidence" value="ECO:0007669"/>
    <property type="project" value="UniProtKB-KW"/>
</dbReference>
<evidence type="ECO:0000256" key="7">
    <source>
        <dbReference type="ARBA" id="ARBA00022918"/>
    </source>
</evidence>
<dbReference type="InterPro" id="IPR036397">
    <property type="entry name" value="RNaseH_sf"/>
</dbReference>
<dbReference type="InterPro" id="IPR036875">
    <property type="entry name" value="Znf_CCHC_sf"/>
</dbReference>
<evidence type="ECO:0000259" key="11">
    <source>
        <dbReference type="PROSITE" id="PS50994"/>
    </source>
</evidence>
<dbReference type="PROSITE" id="PS50994">
    <property type="entry name" value="INTEGRASE"/>
    <property type="match status" value="1"/>
</dbReference>
<dbReference type="Pfam" id="PF24626">
    <property type="entry name" value="SH3_Tf2-1"/>
    <property type="match status" value="1"/>
</dbReference>
<dbReference type="Gene3D" id="3.10.10.10">
    <property type="entry name" value="HIV Type 1 Reverse Transcriptase, subunit A, domain 1"/>
    <property type="match status" value="1"/>
</dbReference>
<gene>
    <name evidence="12" type="ORF">FSB_LOCUS34789</name>
</gene>
<dbReference type="SUPFAM" id="SSF56672">
    <property type="entry name" value="DNA/RNA polymerases"/>
    <property type="match status" value="1"/>
</dbReference>
<keyword evidence="4" id="KW-0540">Nuclease</keyword>
<dbReference type="InterPro" id="IPR056924">
    <property type="entry name" value="SH3_Tf2-1"/>
</dbReference>
<dbReference type="Gene3D" id="4.10.60.10">
    <property type="entry name" value="Zinc finger, CCHC-type"/>
    <property type="match status" value="1"/>
</dbReference>
<dbReference type="GO" id="GO:0008270">
    <property type="term" value="F:zinc ion binding"/>
    <property type="evidence" value="ECO:0007669"/>
    <property type="project" value="UniProtKB-KW"/>
</dbReference>
<reference evidence="12" key="1">
    <citation type="submission" date="2018-02" db="EMBL/GenBank/DDBJ databases">
        <authorList>
            <person name="Cohen D.B."/>
            <person name="Kent A.D."/>
        </authorList>
    </citation>
    <scope>NUCLEOTIDE SEQUENCE</scope>
</reference>
<dbReference type="InterPro" id="IPR001878">
    <property type="entry name" value="Znf_CCHC"/>
</dbReference>
<dbReference type="Gene3D" id="3.30.70.270">
    <property type="match status" value="1"/>
</dbReference>
<evidence type="ECO:0000256" key="4">
    <source>
        <dbReference type="ARBA" id="ARBA00022722"/>
    </source>
</evidence>
<dbReference type="FunFam" id="1.10.340.70:FF:000001">
    <property type="entry name" value="Retrovirus-related Pol polyprotein from transposon gypsy-like Protein"/>
    <property type="match status" value="1"/>
</dbReference>
<feature type="compositionally biased region" description="Polar residues" evidence="9">
    <location>
        <begin position="237"/>
        <end position="250"/>
    </location>
</feature>
<keyword evidence="7" id="KW-0695">RNA-directed DNA polymerase</keyword>
<dbReference type="Pfam" id="PF00078">
    <property type="entry name" value="RVT_1"/>
    <property type="match status" value="1"/>
</dbReference>
<keyword evidence="8" id="KW-0479">Metal-binding</keyword>
<evidence type="ECO:0000256" key="5">
    <source>
        <dbReference type="ARBA" id="ARBA00022759"/>
    </source>
</evidence>
<accession>A0A2N9GX35</accession>
<feature type="region of interest" description="Disordered" evidence="9">
    <location>
        <begin position="24"/>
        <end position="60"/>
    </location>
</feature>
<protein>
    <recommendedName>
        <fullName evidence="13">Reverse transcriptase</fullName>
    </recommendedName>
</protein>
<dbReference type="SUPFAM" id="SSF57756">
    <property type="entry name" value="Retrovirus zinc finger-like domains"/>
    <property type="match status" value="1"/>
</dbReference>
<dbReference type="CDD" id="cd01647">
    <property type="entry name" value="RT_LTR"/>
    <property type="match status" value="1"/>
</dbReference>
<dbReference type="Gene3D" id="3.30.420.10">
    <property type="entry name" value="Ribonuclease H-like superfamily/Ribonuclease H"/>
    <property type="match status" value="1"/>
</dbReference>
<dbReference type="Gene3D" id="1.10.340.70">
    <property type="match status" value="1"/>
</dbReference>
<keyword evidence="6" id="KW-0378">Hydrolase</keyword>
<dbReference type="InterPro" id="IPR041588">
    <property type="entry name" value="Integrase_H2C2"/>
</dbReference>
<feature type="region of interest" description="Disordered" evidence="9">
    <location>
        <begin position="1073"/>
        <end position="1107"/>
    </location>
</feature>
<dbReference type="SMART" id="SM00343">
    <property type="entry name" value="ZnF_C2HC"/>
    <property type="match status" value="1"/>
</dbReference>
<dbReference type="InterPro" id="IPR000477">
    <property type="entry name" value="RT_dom"/>
</dbReference>
<evidence type="ECO:0000259" key="10">
    <source>
        <dbReference type="PROSITE" id="PS50158"/>
    </source>
</evidence>
<dbReference type="InterPro" id="IPR043128">
    <property type="entry name" value="Rev_trsase/Diguanyl_cyclase"/>
</dbReference>
<proteinExistence type="predicted"/>
<keyword evidence="5" id="KW-0255">Endonuclease</keyword>
<dbReference type="PANTHER" id="PTHR35046:SF9">
    <property type="entry name" value="RNA-DIRECTED DNA POLYMERASE"/>
    <property type="match status" value="1"/>
</dbReference>
<dbReference type="InterPro" id="IPR041373">
    <property type="entry name" value="RT_RNaseH"/>
</dbReference>
<dbReference type="EMBL" id="OIVN01002846">
    <property type="protein sequence ID" value="SPD06907.1"/>
    <property type="molecule type" value="Genomic_DNA"/>
</dbReference>
<dbReference type="GO" id="GO:0008233">
    <property type="term" value="F:peptidase activity"/>
    <property type="evidence" value="ECO:0007669"/>
    <property type="project" value="UniProtKB-KW"/>
</dbReference>
<evidence type="ECO:0000256" key="3">
    <source>
        <dbReference type="ARBA" id="ARBA00022695"/>
    </source>
</evidence>
<dbReference type="GO" id="GO:0015074">
    <property type="term" value="P:DNA integration"/>
    <property type="evidence" value="ECO:0007669"/>
    <property type="project" value="InterPro"/>
</dbReference>
<feature type="domain" description="Integrase catalytic" evidence="11">
    <location>
        <begin position="812"/>
        <end position="972"/>
    </location>
</feature>
<dbReference type="FunFam" id="3.10.10.10:FF:000007">
    <property type="entry name" value="Retrovirus-related Pol polyprotein from transposon 17.6-like Protein"/>
    <property type="match status" value="1"/>
</dbReference>
<dbReference type="GO" id="GO:0003964">
    <property type="term" value="F:RNA-directed DNA polymerase activity"/>
    <property type="evidence" value="ECO:0007669"/>
    <property type="project" value="UniProtKB-KW"/>
</dbReference>
<organism evidence="12">
    <name type="scientific">Fagus sylvatica</name>
    <name type="common">Beechnut</name>
    <dbReference type="NCBI Taxonomy" id="28930"/>
    <lineage>
        <taxon>Eukaryota</taxon>
        <taxon>Viridiplantae</taxon>
        <taxon>Streptophyta</taxon>
        <taxon>Embryophyta</taxon>
        <taxon>Tracheophyta</taxon>
        <taxon>Spermatophyta</taxon>
        <taxon>Magnoliopsida</taxon>
        <taxon>eudicotyledons</taxon>
        <taxon>Gunneridae</taxon>
        <taxon>Pentapetalae</taxon>
        <taxon>rosids</taxon>
        <taxon>fabids</taxon>
        <taxon>Fagales</taxon>
        <taxon>Fagaceae</taxon>
        <taxon>Fagus</taxon>
    </lineage>
</organism>
<dbReference type="InterPro" id="IPR012337">
    <property type="entry name" value="RNaseH-like_sf"/>
</dbReference>
<dbReference type="InterPro" id="IPR001584">
    <property type="entry name" value="Integrase_cat-core"/>
</dbReference>
<feature type="compositionally biased region" description="Basic and acidic residues" evidence="9">
    <location>
        <begin position="1079"/>
        <end position="1092"/>
    </location>
</feature>
<keyword evidence="1" id="KW-0645">Protease</keyword>
<dbReference type="SUPFAM" id="SSF53098">
    <property type="entry name" value="Ribonuclease H-like"/>
    <property type="match status" value="1"/>
</dbReference>
<dbReference type="GO" id="GO:0004519">
    <property type="term" value="F:endonuclease activity"/>
    <property type="evidence" value="ECO:0007669"/>
    <property type="project" value="UniProtKB-KW"/>
</dbReference>